<proteinExistence type="predicted"/>
<evidence type="ECO:0000259" key="1">
    <source>
        <dbReference type="Pfam" id="PF00144"/>
    </source>
</evidence>
<sequence length="450" mass="51061">MAVVTFDMLCISNGICNASSHKTSVKDTAIRTDSSAVKTRLQVSRLCCLDCILYREDSMNAQSQPWRLWLLYLRRLIGSQTIRPITQSNWYQPRVIISGSTAPALHARPASASGLIAEAVLDSIDDYLQRQNSHALLIMHQDQLVHAKYWNFKPHYTFNSMSMVKTVQALSIGIAIDLGLIGSVHDSVAQYLPEWRNDERAKITIEHLLTMQSGLKSDLSRQGITVFPAIVPLYLGTNIKKHALALPAVAEPGCYFEYNNYNTQILGLILEQVSGLSSAAFFSKYIWQPLECHDASLWLDQENGTARTFGALFARPEDWLRVASLFLTKGNYKGRQIVSEAWLKEMIIPRNTEARGVKDGKGDYGYQIWLKAHDYGLIRGIPWFEATHAKAPHVDEEMFYFEGMRGQYLFVSPRHNLLMLRMGERPKRDWDGSWAINQLLQHLDEVPELA</sequence>
<dbReference type="Proteomes" id="UP000253940">
    <property type="component" value="Chromosome"/>
</dbReference>
<keyword evidence="2" id="KW-0378">Hydrolase</keyword>
<dbReference type="InterPro" id="IPR012338">
    <property type="entry name" value="Beta-lactam/transpept-like"/>
</dbReference>
<dbReference type="KEGG" id="mbah:HYN46_13640"/>
<dbReference type="Pfam" id="PF00144">
    <property type="entry name" value="Beta-lactamase"/>
    <property type="match status" value="1"/>
</dbReference>
<dbReference type="OrthoDB" id="6963107at2"/>
<keyword evidence="3" id="KW-1185">Reference proteome</keyword>
<dbReference type="InterPro" id="IPR001466">
    <property type="entry name" value="Beta-lactam-related"/>
</dbReference>
<dbReference type="SUPFAM" id="SSF56601">
    <property type="entry name" value="beta-lactamase/transpeptidase-like"/>
    <property type="match status" value="1"/>
</dbReference>
<accession>A0A345P923</accession>
<gene>
    <name evidence="2" type="ORF">HYN46_13640</name>
</gene>
<name>A0A345P923_9GAMM</name>
<dbReference type="GO" id="GO:0016787">
    <property type="term" value="F:hydrolase activity"/>
    <property type="evidence" value="ECO:0007669"/>
    <property type="project" value="UniProtKB-KW"/>
</dbReference>
<protein>
    <submittedName>
        <fullName evidence="2">Class C beta-lactamase-related serine hydrolase</fullName>
    </submittedName>
</protein>
<organism evidence="2 3">
    <name type="scientific">Aquirhabdus parva</name>
    <dbReference type="NCBI Taxonomy" id="2283318"/>
    <lineage>
        <taxon>Bacteria</taxon>
        <taxon>Pseudomonadati</taxon>
        <taxon>Pseudomonadota</taxon>
        <taxon>Gammaproteobacteria</taxon>
        <taxon>Moraxellales</taxon>
        <taxon>Moraxellaceae</taxon>
        <taxon>Aquirhabdus</taxon>
    </lineage>
</organism>
<dbReference type="Gene3D" id="3.40.710.10">
    <property type="entry name" value="DD-peptidase/beta-lactamase superfamily"/>
    <property type="match status" value="1"/>
</dbReference>
<evidence type="ECO:0000313" key="3">
    <source>
        <dbReference type="Proteomes" id="UP000253940"/>
    </source>
</evidence>
<reference evidence="2 3" key="1">
    <citation type="submission" date="2018-07" db="EMBL/GenBank/DDBJ databases">
        <title>Genome sequencing of Moraxellaceae gen. HYN0046.</title>
        <authorList>
            <person name="Kim M."/>
            <person name="Yi H."/>
        </authorList>
    </citation>
    <scope>NUCLEOTIDE SEQUENCE [LARGE SCALE GENOMIC DNA]</scope>
    <source>
        <strain evidence="2 3">HYN0046</strain>
    </source>
</reference>
<dbReference type="EMBL" id="CP031222">
    <property type="protein sequence ID" value="AXI03782.1"/>
    <property type="molecule type" value="Genomic_DNA"/>
</dbReference>
<feature type="domain" description="Beta-lactamase-related" evidence="1">
    <location>
        <begin position="133"/>
        <end position="427"/>
    </location>
</feature>
<dbReference type="PANTHER" id="PTHR43283:SF7">
    <property type="entry name" value="BETA-LACTAMASE-RELATED DOMAIN-CONTAINING PROTEIN"/>
    <property type="match status" value="1"/>
</dbReference>
<dbReference type="PANTHER" id="PTHR43283">
    <property type="entry name" value="BETA-LACTAMASE-RELATED"/>
    <property type="match status" value="1"/>
</dbReference>
<evidence type="ECO:0000313" key="2">
    <source>
        <dbReference type="EMBL" id="AXI03782.1"/>
    </source>
</evidence>
<dbReference type="InterPro" id="IPR050789">
    <property type="entry name" value="Diverse_Enzym_Activities"/>
</dbReference>
<dbReference type="AlphaFoldDB" id="A0A345P923"/>